<evidence type="ECO:0000256" key="1">
    <source>
        <dbReference type="ARBA" id="ARBA00023239"/>
    </source>
</evidence>
<keyword evidence="1 2" id="KW-0456">Lyase</keyword>
<dbReference type="InterPro" id="IPR011050">
    <property type="entry name" value="Pectin_lyase_fold/virulence"/>
</dbReference>
<evidence type="ECO:0000256" key="3">
    <source>
        <dbReference type="SAM" id="SignalP"/>
    </source>
</evidence>
<comment type="subcellular location">
    <subcellularLocation>
        <location evidence="2">Secreted</location>
    </subcellularLocation>
</comment>
<sequence length="460" mass="48487">MRLRVIVPAALAALSLTLTSAGTASAASVNHSGGDHLSRSAQLLGRQALPANDGWASDGTGTTGGSAADADHVFVVHNRAELVTALGGDNATNAANATPKIIYITGKVDGNTDDANHPLSCADYADPAYTLDAYLAAYDPAVWGRTTKPNGPLEDARARSAKNQGARINLNVGSNTTLIGLSGARLVGANLMIQKVDNVIVRNLTLQDAHDCFPVWDPTDGSAGNWNSAYDTLSVIGATHVWVDHCDFSDGNNPDSQQPQYLGRPYQVHDGLLDITKAADLVTVSGNYLHDHDKSMLIGSTDSPTYDVGKLRVTLHDNRFANLGQRGPRVRFGQVDIYNNLYDIPQATGPFAADGYSYSWGVGHLSAIYAENNAIVLGSTVDPADIVYNWGGTAMTEKGTWIGQNGRFAPASVLADFNAVNTATIGTDAGWTPTLRTLVLPTVVVPVVVRLTAGTRLPVG</sequence>
<feature type="domain" description="Pectate lyase" evidence="4">
    <location>
        <begin position="124"/>
        <end position="381"/>
    </location>
</feature>
<keyword evidence="2" id="KW-0964">Secreted</keyword>
<dbReference type="GO" id="GO:0030570">
    <property type="term" value="F:pectate lyase activity"/>
    <property type="evidence" value="ECO:0007669"/>
    <property type="project" value="InterPro"/>
</dbReference>
<organism evidence="5 6">
    <name type="scientific">Rugosimonospora africana</name>
    <dbReference type="NCBI Taxonomy" id="556532"/>
    <lineage>
        <taxon>Bacteria</taxon>
        <taxon>Bacillati</taxon>
        <taxon>Actinomycetota</taxon>
        <taxon>Actinomycetes</taxon>
        <taxon>Micromonosporales</taxon>
        <taxon>Micromonosporaceae</taxon>
        <taxon>Rugosimonospora</taxon>
    </lineage>
</organism>
<evidence type="ECO:0000313" key="6">
    <source>
        <dbReference type="Proteomes" id="UP000642748"/>
    </source>
</evidence>
<keyword evidence="6" id="KW-1185">Reference proteome</keyword>
<dbReference type="SUPFAM" id="SSF51126">
    <property type="entry name" value="Pectin lyase-like"/>
    <property type="match status" value="1"/>
</dbReference>
<dbReference type="RefSeq" id="WP_203921061.1">
    <property type="nucleotide sequence ID" value="NZ_BONZ01000055.1"/>
</dbReference>
<comment type="caution">
    <text evidence="5">The sequence shown here is derived from an EMBL/GenBank/DDBJ whole genome shotgun (WGS) entry which is preliminary data.</text>
</comment>
<dbReference type="EMBL" id="BONZ01000055">
    <property type="protein sequence ID" value="GIH17513.1"/>
    <property type="molecule type" value="Genomic_DNA"/>
</dbReference>
<name>A0A8J3QXA4_9ACTN</name>
<evidence type="ECO:0000313" key="5">
    <source>
        <dbReference type="EMBL" id="GIH17513.1"/>
    </source>
</evidence>
<dbReference type="GO" id="GO:0000272">
    <property type="term" value="P:polysaccharide catabolic process"/>
    <property type="evidence" value="ECO:0007669"/>
    <property type="project" value="UniProtKB-KW"/>
</dbReference>
<proteinExistence type="inferred from homology"/>
<feature type="signal peptide" evidence="3">
    <location>
        <begin position="1"/>
        <end position="26"/>
    </location>
</feature>
<dbReference type="Proteomes" id="UP000642748">
    <property type="component" value="Unassembled WGS sequence"/>
</dbReference>
<keyword evidence="2" id="KW-0119">Carbohydrate metabolism</keyword>
<protein>
    <submittedName>
        <fullName evidence="5">Pectate lyase</fullName>
    </submittedName>
</protein>
<evidence type="ECO:0000259" key="4">
    <source>
        <dbReference type="SMART" id="SM00656"/>
    </source>
</evidence>
<dbReference type="SMART" id="SM00656">
    <property type="entry name" value="Amb_all"/>
    <property type="match status" value="1"/>
</dbReference>
<keyword evidence="2" id="KW-0624">Polysaccharide degradation</keyword>
<feature type="chain" id="PRO_5035298711" evidence="3">
    <location>
        <begin position="27"/>
        <end position="460"/>
    </location>
</feature>
<reference evidence="5" key="1">
    <citation type="submission" date="2021-01" db="EMBL/GenBank/DDBJ databases">
        <title>Whole genome shotgun sequence of Rugosimonospora africana NBRC 104875.</title>
        <authorList>
            <person name="Komaki H."/>
            <person name="Tamura T."/>
        </authorList>
    </citation>
    <scope>NUCLEOTIDE SEQUENCE</scope>
    <source>
        <strain evidence="5">NBRC 104875</strain>
    </source>
</reference>
<dbReference type="GO" id="GO:0005576">
    <property type="term" value="C:extracellular region"/>
    <property type="evidence" value="ECO:0007669"/>
    <property type="project" value="UniProtKB-SubCell"/>
</dbReference>
<comment type="similarity">
    <text evidence="2">Belongs to the polysaccharide lyase 1 family.</text>
</comment>
<dbReference type="AlphaFoldDB" id="A0A8J3QXA4"/>
<dbReference type="InterPro" id="IPR002022">
    <property type="entry name" value="Pec_lyase"/>
</dbReference>
<dbReference type="InterPro" id="IPR012334">
    <property type="entry name" value="Pectin_lyas_fold"/>
</dbReference>
<dbReference type="Pfam" id="PF00544">
    <property type="entry name" value="Pectate_lyase_4"/>
    <property type="match status" value="1"/>
</dbReference>
<dbReference type="PANTHER" id="PTHR31683:SF18">
    <property type="entry name" value="PECTATE LYASE 21-RELATED"/>
    <property type="match status" value="1"/>
</dbReference>
<keyword evidence="3" id="KW-0732">Signal</keyword>
<dbReference type="InterPro" id="IPR045032">
    <property type="entry name" value="PEL"/>
</dbReference>
<dbReference type="PANTHER" id="PTHR31683">
    <property type="entry name" value="PECTATE LYASE 18-RELATED"/>
    <property type="match status" value="1"/>
</dbReference>
<evidence type="ECO:0000256" key="2">
    <source>
        <dbReference type="RuleBase" id="RU361173"/>
    </source>
</evidence>
<dbReference type="Gene3D" id="2.160.20.10">
    <property type="entry name" value="Single-stranded right-handed beta-helix, Pectin lyase-like"/>
    <property type="match status" value="1"/>
</dbReference>
<accession>A0A8J3QXA4</accession>
<gene>
    <name evidence="5" type="primary">pel_2</name>
    <name evidence="5" type="ORF">Raf01_56850</name>
</gene>